<evidence type="ECO:0000256" key="1">
    <source>
        <dbReference type="ARBA" id="ARBA00023002"/>
    </source>
</evidence>
<protein>
    <submittedName>
        <fullName evidence="2">Uncharacterized protein</fullName>
    </submittedName>
</protein>
<feature type="non-terminal residue" evidence="2">
    <location>
        <position position="187"/>
    </location>
</feature>
<dbReference type="AlphaFoldDB" id="A0A382KPX9"/>
<dbReference type="EMBL" id="UINC01082075">
    <property type="protein sequence ID" value="SVC26510.1"/>
    <property type="molecule type" value="Genomic_DNA"/>
</dbReference>
<organism evidence="2">
    <name type="scientific">marine metagenome</name>
    <dbReference type="NCBI Taxonomy" id="408172"/>
    <lineage>
        <taxon>unclassified sequences</taxon>
        <taxon>metagenomes</taxon>
        <taxon>ecological metagenomes</taxon>
    </lineage>
</organism>
<sequence length="187" mass="21323">MKTSKIPGLGSFGLFIDDLRYEDITSELWNEIATLYLDNLVIIIRNCDFTLPQFEELTLKWGDGTSTFLFNITKKYGFADVFEFANNMSKLNLTDEEKQWFRAVDKIKATDIDKEKAAAVRVTSRRDSNGDFTGMFPDGDLLWHANESGNFLFAPSVSFYGYADVIGSSTGFLTTADWYEEQTESFR</sequence>
<proteinExistence type="predicted"/>
<accession>A0A382KPX9</accession>
<dbReference type="Gene3D" id="3.60.130.10">
    <property type="entry name" value="Clavaminate synthase-like"/>
    <property type="match status" value="1"/>
</dbReference>
<gene>
    <name evidence="2" type="ORF">METZ01_LOCUS279364</name>
</gene>
<dbReference type="GO" id="GO:0016491">
    <property type="term" value="F:oxidoreductase activity"/>
    <property type="evidence" value="ECO:0007669"/>
    <property type="project" value="UniProtKB-KW"/>
</dbReference>
<dbReference type="InterPro" id="IPR042098">
    <property type="entry name" value="TauD-like_sf"/>
</dbReference>
<reference evidence="2" key="1">
    <citation type="submission" date="2018-05" db="EMBL/GenBank/DDBJ databases">
        <authorList>
            <person name="Lanie J.A."/>
            <person name="Ng W.-L."/>
            <person name="Kazmierczak K.M."/>
            <person name="Andrzejewski T.M."/>
            <person name="Davidsen T.M."/>
            <person name="Wayne K.J."/>
            <person name="Tettelin H."/>
            <person name="Glass J.I."/>
            <person name="Rusch D."/>
            <person name="Podicherti R."/>
            <person name="Tsui H.-C.T."/>
            <person name="Winkler M.E."/>
        </authorList>
    </citation>
    <scope>NUCLEOTIDE SEQUENCE</scope>
</reference>
<name>A0A382KPX9_9ZZZZ</name>
<keyword evidence="1" id="KW-0560">Oxidoreductase</keyword>
<evidence type="ECO:0000313" key="2">
    <source>
        <dbReference type="EMBL" id="SVC26510.1"/>
    </source>
</evidence>